<evidence type="ECO:0000313" key="2">
    <source>
        <dbReference type="EMBL" id="SDJ74735.1"/>
    </source>
</evidence>
<dbReference type="STRING" id="407036.SAMN05216243_0633"/>
<evidence type="ECO:0000256" key="1">
    <source>
        <dbReference type="SAM" id="MobiDB-lite"/>
    </source>
</evidence>
<dbReference type="EMBL" id="FNFL01000001">
    <property type="protein sequence ID" value="SDJ74735.1"/>
    <property type="molecule type" value="Genomic_DNA"/>
</dbReference>
<keyword evidence="2" id="KW-0167">Capsid protein</keyword>
<dbReference type="InterPro" id="IPR025953">
    <property type="entry name" value="YlbD_coat"/>
</dbReference>
<evidence type="ECO:0000313" key="3">
    <source>
        <dbReference type="Proteomes" id="UP000198694"/>
    </source>
</evidence>
<dbReference type="OrthoDB" id="1655540at2"/>
<protein>
    <submittedName>
        <fullName evidence="2">Putative coat protein</fullName>
    </submittedName>
</protein>
<dbReference type="AlphaFoldDB" id="A0A1G8WAH6"/>
<dbReference type="Pfam" id="PF14071">
    <property type="entry name" value="YlbD_coat"/>
    <property type="match status" value="1"/>
</dbReference>
<reference evidence="2 3" key="1">
    <citation type="submission" date="2016-10" db="EMBL/GenBank/DDBJ databases">
        <authorList>
            <person name="de Groot N.N."/>
        </authorList>
    </citation>
    <scope>NUCLEOTIDE SEQUENCE [LARGE SCALE GENOMIC DNA]</scope>
    <source>
        <strain evidence="2 3">CGMCC 1.6502</strain>
    </source>
</reference>
<accession>A0A1G8WAH6</accession>
<name>A0A1G8WAH6_9BACI</name>
<dbReference type="Proteomes" id="UP000198694">
    <property type="component" value="Unassembled WGS sequence"/>
</dbReference>
<feature type="region of interest" description="Disordered" evidence="1">
    <location>
        <begin position="53"/>
        <end position="76"/>
    </location>
</feature>
<keyword evidence="2" id="KW-0946">Virion</keyword>
<proteinExistence type="predicted"/>
<organism evidence="2 3">
    <name type="scientific">Sediminibacillus albus</name>
    <dbReference type="NCBI Taxonomy" id="407036"/>
    <lineage>
        <taxon>Bacteria</taxon>
        <taxon>Bacillati</taxon>
        <taxon>Bacillota</taxon>
        <taxon>Bacilli</taxon>
        <taxon>Bacillales</taxon>
        <taxon>Bacillaceae</taxon>
        <taxon>Sediminibacillus</taxon>
    </lineage>
</organism>
<keyword evidence="3" id="KW-1185">Reference proteome</keyword>
<sequence>MSELHPSVKEFKEFVKSHPGLAKEVNRKGKSWQEIYEMWVLLGEDDKKWLKYKPEKDQTQKKKKDGVNTNSTEKQQELAGQFMKMIEKVDLNKVQGHMQQLNGAIANIQTLVGQFQQYKKQTPSKQVGDHSYPWSRD</sequence>
<gene>
    <name evidence="2" type="ORF">SAMN05216243_0633</name>
</gene>
<dbReference type="RefSeq" id="WP_093210971.1">
    <property type="nucleotide sequence ID" value="NZ_FNFL01000001.1"/>
</dbReference>